<proteinExistence type="predicted"/>
<dbReference type="WBParaSite" id="HDID_0000910101-mRNA-1">
    <property type="protein sequence ID" value="HDID_0000910101-mRNA-1"/>
    <property type="gene ID" value="HDID_0000910101"/>
</dbReference>
<dbReference type="EMBL" id="UYSG01011210">
    <property type="protein sequence ID" value="VDL61417.1"/>
    <property type="molecule type" value="Genomic_DNA"/>
</dbReference>
<protein>
    <submittedName>
        <fullName evidence="4">RanBD1 domain-containing protein</fullName>
    </submittedName>
</protein>
<evidence type="ECO:0000313" key="4">
    <source>
        <dbReference type="WBParaSite" id="HDID_0000910101-mRNA-1"/>
    </source>
</evidence>
<evidence type="ECO:0000256" key="1">
    <source>
        <dbReference type="SAM" id="MobiDB-lite"/>
    </source>
</evidence>
<dbReference type="Proteomes" id="UP000274504">
    <property type="component" value="Unassembled WGS sequence"/>
</dbReference>
<accession>A0A0R3SUD3</accession>
<evidence type="ECO:0000313" key="2">
    <source>
        <dbReference type="EMBL" id="VDL61417.1"/>
    </source>
</evidence>
<reference evidence="4" key="1">
    <citation type="submission" date="2017-02" db="UniProtKB">
        <authorList>
            <consortium name="WormBaseParasite"/>
        </authorList>
    </citation>
    <scope>IDENTIFICATION</scope>
</reference>
<reference evidence="2 3" key="2">
    <citation type="submission" date="2018-11" db="EMBL/GenBank/DDBJ databases">
        <authorList>
            <consortium name="Pathogen Informatics"/>
        </authorList>
    </citation>
    <scope>NUCLEOTIDE SEQUENCE [LARGE SCALE GENOMIC DNA]</scope>
</reference>
<gene>
    <name evidence="2" type="ORF">HDID_LOCUS9099</name>
</gene>
<name>A0A0R3SUD3_HYMDI</name>
<evidence type="ECO:0000313" key="3">
    <source>
        <dbReference type="Proteomes" id="UP000274504"/>
    </source>
</evidence>
<feature type="compositionally biased region" description="Acidic residues" evidence="1">
    <location>
        <begin position="46"/>
        <end position="58"/>
    </location>
</feature>
<organism evidence="4">
    <name type="scientific">Hymenolepis diminuta</name>
    <name type="common">Rat tapeworm</name>
    <dbReference type="NCBI Taxonomy" id="6216"/>
    <lineage>
        <taxon>Eukaryota</taxon>
        <taxon>Metazoa</taxon>
        <taxon>Spiralia</taxon>
        <taxon>Lophotrochozoa</taxon>
        <taxon>Platyhelminthes</taxon>
        <taxon>Cestoda</taxon>
        <taxon>Eucestoda</taxon>
        <taxon>Cyclophyllidea</taxon>
        <taxon>Hymenolepididae</taxon>
        <taxon>Hymenolepis</taxon>
    </lineage>
</organism>
<feature type="region of interest" description="Disordered" evidence="1">
    <location>
        <begin position="43"/>
        <end position="71"/>
    </location>
</feature>
<dbReference type="AlphaFoldDB" id="A0A0R3SUD3"/>
<sequence>MPETSKFWRRDDQKYSGGGQLEMRISARKDAKKSNNQIFAMKLSNDDDETLNPEENENPVELMPPASTEASLRSYFKRRDIRCSKSRRFSTCPKGENLA</sequence>